<name>A0A6D2IHE8_9BRAS</name>
<reference evidence="1" key="1">
    <citation type="submission" date="2020-01" db="EMBL/GenBank/DDBJ databases">
        <authorList>
            <person name="Mishra B."/>
        </authorList>
    </citation>
    <scope>NUCLEOTIDE SEQUENCE [LARGE SCALE GENOMIC DNA]</scope>
</reference>
<gene>
    <name evidence="1" type="ORF">MERR_LOCUS15525</name>
</gene>
<keyword evidence="2" id="KW-1185">Reference proteome</keyword>
<organism evidence="1 2">
    <name type="scientific">Microthlaspi erraticum</name>
    <dbReference type="NCBI Taxonomy" id="1685480"/>
    <lineage>
        <taxon>Eukaryota</taxon>
        <taxon>Viridiplantae</taxon>
        <taxon>Streptophyta</taxon>
        <taxon>Embryophyta</taxon>
        <taxon>Tracheophyta</taxon>
        <taxon>Spermatophyta</taxon>
        <taxon>Magnoliopsida</taxon>
        <taxon>eudicotyledons</taxon>
        <taxon>Gunneridae</taxon>
        <taxon>Pentapetalae</taxon>
        <taxon>rosids</taxon>
        <taxon>malvids</taxon>
        <taxon>Brassicales</taxon>
        <taxon>Brassicaceae</taxon>
        <taxon>Coluteocarpeae</taxon>
        <taxon>Microthlaspi</taxon>
    </lineage>
</organism>
<dbReference type="InterPro" id="IPR015943">
    <property type="entry name" value="WD40/YVTN_repeat-like_dom_sf"/>
</dbReference>
<accession>A0A6D2IHE8</accession>
<dbReference type="Gene3D" id="2.130.10.10">
    <property type="entry name" value="YVTN repeat-like/Quinoprotein amine dehydrogenase"/>
    <property type="match status" value="1"/>
</dbReference>
<proteinExistence type="predicted"/>
<dbReference type="AlphaFoldDB" id="A0A6D2IHE8"/>
<evidence type="ECO:0000313" key="1">
    <source>
        <dbReference type="EMBL" id="CAA7028290.1"/>
    </source>
</evidence>
<comment type="caution">
    <text evidence="1">The sequence shown here is derived from an EMBL/GenBank/DDBJ whole genome shotgun (WGS) entry which is preliminary data.</text>
</comment>
<dbReference type="OrthoDB" id="10261470at2759"/>
<dbReference type="Proteomes" id="UP000467841">
    <property type="component" value="Unassembled WGS sequence"/>
</dbReference>
<protein>
    <submittedName>
        <fullName evidence="1">Uncharacterized protein</fullName>
    </submittedName>
</protein>
<evidence type="ECO:0000313" key="2">
    <source>
        <dbReference type="Proteomes" id="UP000467841"/>
    </source>
</evidence>
<dbReference type="EMBL" id="CACVBM020001066">
    <property type="protein sequence ID" value="CAA7028290.1"/>
    <property type="molecule type" value="Genomic_DNA"/>
</dbReference>
<sequence>MELAVTDLCFCLDWSQSLCDVCFFPPKRRPCRISFLRSDFRVWDIGALRKKTVSPADDIMLMNNHLFGGVDAIVKYVLEGHDRGVNWASFIPPSSHCLWCR</sequence>